<dbReference type="InterPro" id="IPR052173">
    <property type="entry name" value="Beta-lactam_resp_regulator"/>
</dbReference>
<evidence type="ECO:0000313" key="8">
    <source>
        <dbReference type="Proteomes" id="UP000809349"/>
    </source>
</evidence>
<feature type="transmembrane region" description="Helical" evidence="5">
    <location>
        <begin position="12"/>
        <end position="34"/>
    </location>
</feature>
<protein>
    <submittedName>
        <fullName evidence="7">M56 family metallopeptidase</fullName>
    </submittedName>
</protein>
<dbReference type="Proteomes" id="UP000809349">
    <property type="component" value="Unassembled WGS sequence"/>
</dbReference>
<feature type="transmembrane region" description="Helical" evidence="5">
    <location>
        <begin position="103"/>
        <end position="128"/>
    </location>
</feature>
<comment type="subcellular location">
    <subcellularLocation>
        <location evidence="1">Membrane</location>
        <topology evidence="1">Single-pass membrane protein</topology>
    </subcellularLocation>
</comment>
<dbReference type="InterPro" id="IPR006260">
    <property type="entry name" value="TonB/TolA_C"/>
</dbReference>
<proteinExistence type="predicted"/>
<dbReference type="InterPro" id="IPR037682">
    <property type="entry name" value="TonB_C"/>
</dbReference>
<accession>A0ABS7SU06</accession>
<dbReference type="PROSITE" id="PS52015">
    <property type="entry name" value="TONB_CTD"/>
    <property type="match status" value="1"/>
</dbReference>
<organism evidence="7 8">
    <name type="scientific">Massilia soli</name>
    <dbReference type="NCBI Taxonomy" id="2792854"/>
    <lineage>
        <taxon>Bacteria</taxon>
        <taxon>Pseudomonadati</taxon>
        <taxon>Pseudomonadota</taxon>
        <taxon>Betaproteobacteria</taxon>
        <taxon>Burkholderiales</taxon>
        <taxon>Oxalobacteraceae</taxon>
        <taxon>Telluria group</taxon>
        <taxon>Massilia</taxon>
    </lineage>
</organism>
<dbReference type="PANTHER" id="PTHR34978:SF3">
    <property type="entry name" value="SLR0241 PROTEIN"/>
    <property type="match status" value="1"/>
</dbReference>
<comment type="caution">
    <text evidence="7">The sequence shown here is derived from an EMBL/GenBank/DDBJ whole genome shotgun (WGS) entry which is preliminary data.</text>
</comment>
<dbReference type="Pfam" id="PF05569">
    <property type="entry name" value="Peptidase_M56"/>
    <property type="match status" value="1"/>
</dbReference>
<feature type="domain" description="TonB C-terminal" evidence="6">
    <location>
        <begin position="330"/>
        <end position="420"/>
    </location>
</feature>
<gene>
    <name evidence="7" type="ORF">I4X03_019320</name>
</gene>
<dbReference type="NCBIfam" id="TIGR01352">
    <property type="entry name" value="tonB_Cterm"/>
    <property type="match status" value="1"/>
</dbReference>
<dbReference type="Pfam" id="PF03544">
    <property type="entry name" value="TonB_C"/>
    <property type="match status" value="1"/>
</dbReference>
<keyword evidence="8" id="KW-1185">Reference proteome</keyword>
<sequence>MSSYASLAISNLGWTLVHFLWQGLLLGCATAVLLTLMRNARPEHRYTVACTALFMCLAWPAAEFAVRMQDAAALMTIATPAGGWANAPGNRPESIMAYLQSNLSWVVALWAVCSSVLAARIALGLLWVKRAEQRYAGNVEWQAKLDRMSAQFGLTRKVRLRVVEHLASPITAGWLRPVVLIPASLITGMPAHLLEALLAHELAHVRRLDYLVNLGQNVVETLLFYHPAVWWISGRIRDEREQIADDIAATQLGEPRRLALALSELERFQFSSHHLAQAANGGDLMTRIKRLIRPDTQALNWKAAIPVLGLAAACLSVYANAAPDANKAAKTHAVVDFKSCVKPQYPAESLKAGNQGTVTLKFLVGVDGKAKDSAIVTSSGFAPMDEAARTAIAKCSFKPASVAGQPVEDWAMMKYVWTLK</sequence>
<evidence type="ECO:0000313" key="7">
    <source>
        <dbReference type="EMBL" id="MBZ2209424.1"/>
    </source>
</evidence>
<feature type="transmembrane region" description="Helical" evidence="5">
    <location>
        <begin position="46"/>
        <end position="66"/>
    </location>
</feature>
<name>A0ABS7SU06_9BURK</name>
<dbReference type="EMBL" id="JAFBIL020000008">
    <property type="protein sequence ID" value="MBZ2209424.1"/>
    <property type="molecule type" value="Genomic_DNA"/>
</dbReference>
<dbReference type="SUPFAM" id="SSF74653">
    <property type="entry name" value="TolA/TonB C-terminal domain"/>
    <property type="match status" value="1"/>
</dbReference>
<dbReference type="InterPro" id="IPR008756">
    <property type="entry name" value="Peptidase_M56"/>
</dbReference>
<keyword evidence="3 5" id="KW-1133">Transmembrane helix</keyword>
<evidence type="ECO:0000256" key="2">
    <source>
        <dbReference type="ARBA" id="ARBA00022692"/>
    </source>
</evidence>
<dbReference type="CDD" id="cd07341">
    <property type="entry name" value="M56_BlaR1_MecR1_like"/>
    <property type="match status" value="1"/>
</dbReference>
<dbReference type="Gene3D" id="3.30.1150.10">
    <property type="match status" value="1"/>
</dbReference>
<evidence type="ECO:0000256" key="1">
    <source>
        <dbReference type="ARBA" id="ARBA00004167"/>
    </source>
</evidence>
<evidence type="ECO:0000259" key="6">
    <source>
        <dbReference type="PROSITE" id="PS52015"/>
    </source>
</evidence>
<keyword evidence="4 5" id="KW-0472">Membrane</keyword>
<dbReference type="PANTHER" id="PTHR34978">
    <property type="entry name" value="POSSIBLE SENSOR-TRANSDUCER PROTEIN BLAR"/>
    <property type="match status" value="1"/>
</dbReference>
<reference evidence="7 8" key="1">
    <citation type="submission" date="2021-08" db="EMBL/GenBank/DDBJ databases">
        <title>Massilia sp. R798.</title>
        <authorList>
            <person name="Baek J.H."/>
            <person name="Jung H.S."/>
            <person name="Kim K.R."/>
            <person name="Jeon C.O."/>
        </authorList>
    </citation>
    <scope>NUCLEOTIDE SEQUENCE [LARGE SCALE GENOMIC DNA]</scope>
    <source>
        <strain evidence="7 8">R798</strain>
    </source>
</reference>
<keyword evidence="2 5" id="KW-0812">Transmembrane</keyword>
<evidence type="ECO:0000256" key="4">
    <source>
        <dbReference type="ARBA" id="ARBA00023136"/>
    </source>
</evidence>
<evidence type="ECO:0000256" key="3">
    <source>
        <dbReference type="ARBA" id="ARBA00022989"/>
    </source>
</evidence>
<evidence type="ECO:0000256" key="5">
    <source>
        <dbReference type="SAM" id="Phobius"/>
    </source>
</evidence>